<keyword evidence="1" id="KW-0812">Transmembrane</keyword>
<evidence type="ECO:0000256" key="1">
    <source>
        <dbReference type="SAM" id="Phobius"/>
    </source>
</evidence>
<name>A0A379MQY8_9BACT</name>
<dbReference type="EMBL" id="UGVL01000001">
    <property type="protein sequence ID" value="SUE33955.1"/>
    <property type="molecule type" value="Genomic_DNA"/>
</dbReference>
<dbReference type="RefSeq" id="WP_027290177.1">
    <property type="nucleotide sequence ID" value="NZ_CALVFX010000018.1"/>
</dbReference>
<evidence type="ECO:0008006" key="4">
    <source>
        <dbReference type="Google" id="ProtNLM"/>
    </source>
</evidence>
<feature type="transmembrane region" description="Helical" evidence="1">
    <location>
        <begin position="7"/>
        <end position="27"/>
    </location>
</feature>
<evidence type="ECO:0000313" key="2">
    <source>
        <dbReference type="EMBL" id="SUE33955.1"/>
    </source>
</evidence>
<sequence>MKGWERFTVLFLILSVGVNIFLIFRIFDSRTDIERLSERLRVVLTPEQRTLSWERYFASMIAYQDFCLEGKTAISMDGRSFSLDSLIDGPTLVFRYKSTDCGQCIDFALLKLKKMAIGQHIRMLVLAAEPDRRNVKILRRRHGFTDIPFYQVQTLDTPAEEVQYPYCFVMDKDMYMKSVFIPDKSYPYSMDLYLKMIGKRYFSVSDAVP</sequence>
<dbReference type="Proteomes" id="UP000255233">
    <property type="component" value="Unassembled WGS sequence"/>
</dbReference>
<keyword evidence="1" id="KW-1133">Transmembrane helix</keyword>
<evidence type="ECO:0000313" key="3">
    <source>
        <dbReference type="Proteomes" id="UP000255233"/>
    </source>
</evidence>
<keyword evidence="1" id="KW-0472">Membrane</keyword>
<protein>
    <recommendedName>
        <fullName evidence="4">AhpC/TSA family</fullName>
    </recommendedName>
</protein>
<dbReference type="OrthoDB" id="1050547at2"/>
<reference evidence="2 3" key="1">
    <citation type="submission" date="2018-06" db="EMBL/GenBank/DDBJ databases">
        <authorList>
            <consortium name="Pathogen Informatics"/>
            <person name="Doyle S."/>
        </authorList>
    </citation>
    <scope>NUCLEOTIDE SEQUENCE [LARGE SCALE GENOMIC DNA]</scope>
    <source>
        <strain evidence="2 3">NCTC11190</strain>
    </source>
</reference>
<dbReference type="SUPFAM" id="SSF52833">
    <property type="entry name" value="Thioredoxin-like"/>
    <property type="match status" value="1"/>
</dbReference>
<dbReference type="STRING" id="880526.GCA_000427365_00273"/>
<accession>A0A379MQY8</accession>
<keyword evidence="3" id="KW-1185">Reference proteome</keyword>
<organism evidence="2 3">
    <name type="scientific">Rikenella microfusus</name>
    <dbReference type="NCBI Taxonomy" id="28139"/>
    <lineage>
        <taxon>Bacteria</taxon>
        <taxon>Pseudomonadati</taxon>
        <taxon>Bacteroidota</taxon>
        <taxon>Bacteroidia</taxon>
        <taxon>Bacteroidales</taxon>
        <taxon>Rikenellaceae</taxon>
        <taxon>Rikenella</taxon>
    </lineage>
</organism>
<proteinExistence type="predicted"/>
<dbReference type="InterPro" id="IPR036249">
    <property type="entry name" value="Thioredoxin-like_sf"/>
</dbReference>
<gene>
    <name evidence="2" type="ORF">NCTC11190_01172</name>
</gene>
<dbReference type="AlphaFoldDB" id="A0A379MQY8"/>